<dbReference type="AlphaFoldDB" id="A0AB36DRC0"/>
<reference evidence="1 2" key="1">
    <citation type="journal article" date="2016" name="Genome Biol. Evol.">
        <title>Comparative Genomic Analyses of the Moraxella catarrhalis Serosensitive and Seroresistant Lineages Demonstrate Their Independent Evolution.</title>
        <authorList>
            <person name="Earl J.P."/>
            <person name="de Vries S.P."/>
            <person name="Ahmed A."/>
            <person name="Powell E."/>
            <person name="Schultz M.P."/>
            <person name="Hermans P.W."/>
            <person name="Hill D.J."/>
            <person name="Zhou Z."/>
            <person name="Constantinidou C.I."/>
            <person name="Hu F.Z."/>
            <person name="Bootsma H.J."/>
            <person name="Ehrlich G.D."/>
        </authorList>
    </citation>
    <scope>NUCLEOTIDE SEQUENCE [LARGE SCALE GENOMIC DNA]</scope>
    <source>
        <strain evidence="1 2">F23</strain>
    </source>
</reference>
<proteinExistence type="predicted"/>
<organism evidence="1 2">
    <name type="scientific">Moraxella catarrhalis</name>
    <name type="common">Branhamella catarrhalis</name>
    <dbReference type="NCBI Taxonomy" id="480"/>
    <lineage>
        <taxon>Bacteria</taxon>
        <taxon>Pseudomonadati</taxon>
        <taxon>Pseudomonadota</taxon>
        <taxon>Gammaproteobacteria</taxon>
        <taxon>Moraxellales</taxon>
        <taxon>Moraxellaceae</taxon>
        <taxon>Moraxella</taxon>
    </lineage>
</organism>
<sequence>MLQVFFNIDYQICLTFLLSSYKLWSWFLIQRWFDTIGLS</sequence>
<comment type="caution">
    <text evidence="1">The sequence shown here is derived from an EMBL/GenBank/DDBJ whole genome shotgun (WGS) entry which is preliminary data.</text>
</comment>
<name>A0AB36DRC0_MORCA</name>
<gene>
    <name evidence="1" type="ORF">AO370_0222</name>
</gene>
<dbReference type="EMBL" id="LXHQ01000008">
    <property type="protein sequence ID" value="OAV28059.1"/>
    <property type="molecule type" value="Genomic_DNA"/>
</dbReference>
<protein>
    <submittedName>
        <fullName evidence="1">Uncharacterized protein</fullName>
    </submittedName>
</protein>
<dbReference type="Proteomes" id="UP000078295">
    <property type="component" value="Unassembled WGS sequence"/>
</dbReference>
<accession>A0AB36DRC0</accession>
<evidence type="ECO:0000313" key="1">
    <source>
        <dbReference type="EMBL" id="OAV28059.1"/>
    </source>
</evidence>
<evidence type="ECO:0000313" key="2">
    <source>
        <dbReference type="Proteomes" id="UP000078295"/>
    </source>
</evidence>